<accession>A0AAP0GCY4</accession>
<dbReference type="Gene3D" id="1.10.1420.10">
    <property type="match status" value="1"/>
</dbReference>
<evidence type="ECO:0000313" key="2">
    <source>
        <dbReference type="EMBL" id="KAK8951898.1"/>
    </source>
</evidence>
<evidence type="ECO:0000259" key="1">
    <source>
        <dbReference type="Pfam" id="PF05192"/>
    </source>
</evidence>
<dbReference type="AlphaFoldDB" id="A0AAP0GCY4"/>
<dbReference type="InterPro" id="IPR036187">
    <property type="entry name" value="DNA_mismatch_repair_MutS_sf"/>
</dbReference>
<organism evidence="2 3">
    <name type="scientific">Platanthera zijinensis</name>
    <dbReference type="NCBI Taxonomy" id="2320716"/>
    <lineage>
        <taxon>Eukaryota</taxon>
        <taxon>Viridiplantae</taxon>
        <taxon>Streptophyta</taxon>
        <taxon>Embryophyta</taxon>
        <taxon>Tracheophyta</taxon>
        <taxon>Spermatophyta</taxon>
        <taxon>Magnoliopsida</taxon>
        <taxon>Liliopsida</taxon>
        <taxon>Asparagales</taxon>
        <taxon>Orchidaceae</taxon>
        <taxon>Orchidoideae</taxon>
        <taxon>Orchideae</taxon>
        <taxon>Orchidinae</taxon>
        <taxon>Platanthera</taxon>
    </lineage>
</organism>
<reference evidence="2 3" key="1">
    <citation type="journal article" date="2022" name="Nat. Plants">
        <title>Genomes of leafy and leafless Platanthera orchids illuminate the evolution of mycoheterotrophy.</title>
        <authorList>
            <person name="Li M.H."/>
            <person name="Liu K.W."/>
            <person name="Li Z."/>
            <person name="Lu H.C."/>
            <person name="Ye Q.L."/>
            <person name="Zhang D."/>
            <person name="Wang J.Y."/>
            <person name="Li Y.F."/>
            <person name="Zhong Z.M."/>
            <person name="Liu X."/>
            <person name="Yu X."/>
            <person name="Liu D.K."/>
            <person name="Tu X.D."/>
            <person name="Liu B."/>
            <person name="Hao Y."/>
            <person name="Liao X.Y."/>
            <person name="Jiang Y.T."/>
            <person name="Sun W.H."/>
            <person name="Chen J."/>
            <person name="Chen Y.Q."/>
            <person name="Ai Y."/>
            <person name="Zhai J.W."/>
            <person name="Wu S.S."/>
            <person name="Zhou Z."/>
            <person name="Hsiao Y.Y."/>
            <person name="Wu W.L."/>
            <person name="Chen Y.Y."/>
            <person name="Lin Y.F."/>
            <person name="Hsu J.L."/>
            <person name="Li C.Y."/>
            <person name="Wang Z.W."/>
            <person name="Zhao X."/>
            <person name="Zhong W.Y."/>
            <person name="Ma X.K."/>
            <person name="Ma L."/>
            <person name="Huang J."/>
            <person name="Chen G.Z."/>
            <person name="Huang M.Z."/>
            <person name="Huang L."/>
            <person name="Peng D.H."/>
            <person name="Luo Y.B."/>
            <person name="Zou S.Q."/>
            <person name="Chen S.P."/>
            <person name="Lan S."/>
            <person name="Tsai W.C."/>
            <person name="Van de Peer Y."/>
            <person name="Liu Z.J."/>
        </authorList>
    </citation>
    <scope>NUCLEOTIDE SEQUENCE [LARGE SCALE GENOMIC DNA]</scope>
    <source>
        <strain evidence="2">Lor287</strain>
    </source>
</reference>
<dbReference type="GO" id="GO:0006298">
    <property type="term" value="P:mismatch repair"/>
    <property type="evidence" value="ECO:0007669"/>
    <property type="project" value="InterPro"/>
</dbReference>
<dbReference type="PANTHER" id="PTHR11439">
    <property type="entry name" value="GAG-POL-RELATED RETROTRANSPOSON"/>
    <property type="match status" value="1"/>
</dbReference>
<dbReference type="Proteomes" id="UP001418222">
    <property type="component" value="Unassembled WGS sequence"/>
</dbReference>
<dbReference type="SUPFAM" id="SSF48334">
    <property type="entry name" value="DNA repair protein MutS, domain III"/>
    <property type="match status" value="1"/>
</dbReference>
<feature type="domain" description="DNA mismatch repair protein MutS core" evidence="1">
    <location>
        <begin position="257"/>
        <end position="291"/>
    </location>
</feature>
<dbReference type="PANTHER" id="PTHR11439:SF463">
    <property type="entry name" value="REVERSE TRANSCRIPTASE TY1_COPIA-TYPE DOMAIN-CONTAINING PROTEIN"/>
    <property type="match status" value="1"/>
</dbReference>
<dbReference type="InterPro" id="IPR007696">
    <property type="entry name" value="DNA_mismatch_repair_MutS_core"/>
</dbReference>
<keyword evidence="3" id="KW-1185">Reference proteome</keyword>
<dbReference type="GO" id="GO:0030983">
    <property type="term" value="F:mismatched DNA binding"/>
    <property type="evidence" value="ECO:0007669"/>
    <property type="project" value="InterPro"/>
</dbReference>
<sequence length="308" mass="35454">MSLLVDHEKVKGRSVVHQKRYPKQSSIRPKRSLVDSRPCPRETRTIEFVRWSRVVSFRCALGATLPRAFQVDVQVRSHLELKYRPDISVISILFMSSGSVNPDLRHSYDKGTLDLRVSNQRFEESPILYWRRASTPMDINYKLCACFYESDTLLPNPEYYHCLVGKLIYLTVTRPDILFVVGVVSRFIHAPRTSHLQAAERILRYLKSAPGHGLIYKPSLYLSLPTLMLIILDPWLIAVPQVVFAHTLVHILLLGEVLKNNCNGSIEGSLLHAMDHTCTSFGSRLLKHWVSYELGYRPYTKLNRFAYL</sequence>
<dbReference type="Pfam" id="PF05192">
    <property type="entry name" value="MutS_III"/>
    <property type="match status" value="1"/>
</dbReference>
<dbReference type="EMBL" id="JBBWWQ010000003">
    <property type="protein sequence ID" value="KAK8951898.1"/>
    <property type="molecule type" value="Genomic_DNA"/>
</dbReference>
<gene>
    <name evidence="2" type="ORF">KSP39_PZI004028</name>
</gene>
<name>A0AAP0GCY4_9ASPA</name>
<protein>
    <recommendedName>
        <fullName evidence="1">DNA mismatch repair protein MutS core domain-containing protein</fullName>
    </recommendedName>
</protein>
<proteinExistence type="predicted"/>
<dbReference type="GO" id="GO:0005524">
    <property type="term" value="F:ATP binding"/>
    <property type="evidence" value="ECO:0007669"/>
    <property type="project" value="InterPro"/>
</dbReference>
<comment type="caution">
    <text evidence="2">The sequence shown here is derived from an EMBL/GenBank/DDBJ whole genome shotgun (WGS) entry which is preliminary data.</text>
</comment>
<evidence type="ECO:0000313" key="3">
    <source>
        <dbReference type="Proteomes" id="UP001418222"/>
    </source>
</evidence>